<keyword evidence="3" id="KW-1185">Reference proteome</keyword>
<comment type="caution">
    <text evidence="2">The sequence shown here is derived from an EMBL/GenBank/DDBJ whole genome shotgun (WGS) entry which is preliminary data.</text>
</comment>
<dbReference type="PANTHER" id="PTHR44757:SF2">
    <property type="entry name" value="BIOFILM ARCHITECTURE MAINTENANCE PROTEIN MBAA"/>
    <property type="match status" value="1"/>
</dbReference>
<dbReference type="PANTHER" id="PTHR44757">
    <property type="entry name" value="DIGUANYLATE CYCLASE DGCP"/>
    <property type="match status" value="1"/>
</dbReference>
<proteinExistence type="predicted"/>
<feature type="non-terminal residue" evidence="2">
    <location>
        <position position="130"/>
    </location>
</feature>
<dbReference type="InterPro" id="IPR000014">
    <property type="entry name" value="PAS"/>
</dbReference>
<feature type="domain" description="PAS" evidence="1">
    <location>
        <begin position="9"/>
        <end position="83"/>
    </location>
</feature>
<dbReference type="Gene3D" id="3.30.450.20">
    <property type="entry name" value="PAS domain"/>
    <property type="match status" value="1"/>
</dbReference>
<dbReference type="EMBL" id="JAVRHP010000001">
    <property type="protein sequence ID" value="MDT0648505.1"/>
    <property type="molecule type" value="Genomic_DNA"/>
</dbReference>
<dbReference type="Pfam" id="PF13426">
    <property type="entry name" value="PAS_9"/>
    <property type="match status" value="1"/>
</dbReference>
<sequence>MAKNEFFQNKNVFNVLFEAASEGIIVVDASQTIIAVNSAAEYMFGYQSGELTGEPLNLLIPMNYRPNHGQHFSRFLESSEKRQMGHGRDLHGLKKDGSQFPVEAGLNPFKIDGEDYVMSLVIDISIRKET</sequence>
<dbReference type="CDD" id="cd00130">
    <property type="entry name" value="PAS"/>
    <property type="match status" value="1"/>
</dbReference>
<evidence type="ECO:0000313" key="3">
    <source>
        <dbReference type="Proteomes" id="UP001248819"/>
    </source>
</evidence>
<dbReference type="PROSITE" id="PS50112">
    <property type="entry name" value="PAS"/>
    <property type="match status" value="1"/>
</dbReference>
<evidence type="ECO:0000259" key="1">
    <source>
        <dbReference type="PROSITE" id="PS50112"/>
    </source>
</evidence>
<accession>A0ABU3CRC3</accession>
<dbReference type="SMART" id="SM00091">
    <property type="entry name" value="PAS"/>
    <property type="match status" value="1"/>
</dbReference>
<protein>
    <submittedName>
        <fullName evidence="2">PAS domain S-box protein</fullName>
    </submittedName>
</protein>
<dbReference type="RefSeq" id="WP_311482686.1">
    <property type="nucleotide sequence ID" value="NZ_JAVRHP010000001.1"/>
</dbReference>
<dbReference type="InterPro" id="IPR035965">
    <property type="entry name" value="PAS-like_dom_sf"/>
</dbReference>
<organism evidence="2 3">
    <name type="scientific">Autumnicola edwardsiae</name>
    <dbReference type="NCBI Taxonomy" id="3075594"/>
    <lineage>
        <taxon>Bacteria</taxon>
        <taxon>Pseudomonadati</taxon>
        <taxon>Bacteroidota</taxon>
        <taxon>Flavobacteriia</taxon>
        <taxon>Flavobacteriales</taxon>
        <taxon>Flavobacteriaceae</taxon>
        <taxon>Autumnicola</taxon>
    </lineage>
</organism>
<reference evidence="2 3" key="1">
    <citation type="submission" date="2023-09" db="EMBL/GenBank/DDBJ databases">
        <authorList>
            <person name="Rey-Velasco X."/>
        </authorList>
    </citation>
    <scope>NUCLEOTIDE SEQUENCE [LARGE SCALE GENOMIC DNA]</scope>
    <source>
        <strain evidence="2 3">F297</strain>
    </source>
</reference>
<dbReference type="Proteomes" id="UP001248819">
    <property type="component" value="Unassembled WGS sequence"/>
</dbReference>
<dbReference type="InterPro" id="IPR052155">
    <property type="entry name" value="Biofilm_reg_signaling"/>
</dbReference>
<name>A0ABU3CRC3_9FLAO</name>
<dbReference type="NCBIfam" id="TIGR00229">
    <property type="entry name" value="sensory_box"/>
    <property type="match status" value="1"/>
</dbReference>
<gene>
    <name evidence="2" type="ORF">RM529_00005</name>
</gene>
<dbReference type="SUPFAM" id="SSF55785">
    <property type="entry name" value="PYP-like sensor domain (PAS domain)"/>
    <property type="match status" value="1"/>
</dbReference>
<evidence type="ECO:0000313" key="2">
    <source>
        <dbReference type="EMBL" id="MDT0648505.1"/>
    </source>
</evidence>